<dbReference type="Proteomes" id="UP000694388">
    <property type="component" value="Unplaced"/>
</dbReference>
<accession>A0A8C4WX50</accession>
<reference evidence="3" key="1">
    <citation type="submission" date="2025-08" db="UniProtKB">
        <authorList>
            <consortium name="Ensembl"/>
        </authorList>
    </citation>
    <scope>IDENTIFICATION</scope>
</reference>
<organism evidence="3 4">
    <name type="scientific">Eptatretus burgeri</name>
    <name type="common">Inshore hagfish</name>
    <dbReference type="NCBI Taxonomy" id="7764"/>
    <lineage>
        <taxon>Eukaryota</taxon>
        <taxon>Metazoa</taxon>
        <taxon>Chordata</taxon>
        <taxon>Craniata</taxon>
        <taxon>Vertebrata</taxon>
        <taxon>Cyclostomata</taxon>
        <taxon>Myxini</taxon>
        <taxon>Myxiniformes</taxon>
        <taxon>Myxinidae</taxon>
        <taxon>Eptatretinae</taxon>
        <taxon>Eptatretus</taxon>
    </lineage>
</organism>
<dbReference type="PANTHER" id="PTHR28399">
    <property type="entry name" value="BARTTIN"/>
    <property type="match status" value="1"/>
</dbReference>
<keyword evidence="2" id="KW-1133">Transmembrane helix</keyword>
<dbReference type="AlphaFoldDB" id="A0A8C4WX50"/>
<keyword evidence="4" id="KW-1185">Reference proteome</keyword>
<feature type="compositionally biased region" description="Polar residues" evidence="1">
    <location>
        <begin position="160"/>
        <end position="177"/>
    </location>
</feature>
<dbReference type="GO" id="GO:0016323">
    <property type="term" value="C:basolateral plasma membrane"/>
    <property type="evidence" value="ECO:0007669"/>
    <property type="project" value="TreeGrafter"/>
</dbReference>
<evidence type="ECO:0000313" key="4">
    <source>
        <dbReference type="Proteomes" id="UP000694388"/>
    </source>
</evidence>
<feature type="region of interest" description="Disordered" evidence="1">
    <location>
        <begin position="96"/>
        <end position="197"/>
    </location>
</feature>
<dbReference type="Ensembl" id="ENSEBUT00000017358.1">
    <property type="protein sequence ID" value="ENSEBUP00000016782.1"/>
    <property type="gene ID" value="ENSEBUG00000010533.1"/>
</dbReference>
<reference evidence="3" key="2">
    <citation type="submission" date="2025-09" db="UniProtKB">
        <authorList>
            <consortium name="Ensembl"/>
        </authorList>
    </citation>
    <scope>IDENTIFICATION</scope>
</reference>
<feature type="compositionally biased region" description="Basic and acidic residues" evidence="1">
    <location>
        <begin position="110"/>
        <end position="125"/>
    </location>
</feature>
<evidence type="ECO:0000313" key="3">
    <source>
        <dbReference type="Ensembl" id="ENSEBUP00000016782.1"/>
    </source>
</evidence>
<feature type="compositionally biased region" description="Basic and acidic residues" evidence="1">
    <location>
        <begin position="186"/>
        <end position="197"/>
    </location>
</feature>
<dbReference type="GO" id="GO:0006821">
    <property type="term" value="P:chloride transport"/>
    <property type="evidence" value="ECO:0007669"/>
    <property type="project" value="InterPro"/>
</dbReference>
<dbReference type="PANTHER" id="PTHR28399:SF1">
    <property type="entry name" value="BARTTIN"/>
    <property type="match status" value="1"/>
</dbReference>
<proteinExistence type="predicted"/>
<sequence>MLWATAPDAETRLEDRTLRRSLLALGLFLCSLGAVLVLSEQPQVPGTFCAVGALLCTAGLGWSAYYYYSKHVQAAARGRESERRIKARAERAVAVKNGEEKGKTTTLEPGVEKTSRSPVLDHAEDSCPPSPQCQTHPAPTASMHSLNDGALPCSESESSNHTFSSRRNQLEETNYGVSLQCGDKAIPSEKDLQKLDG</sequence>
<keyword evidence="2" id="KW-0812">Transmembrane</keyword>
<evidence type="ECO:0000256" key="1">
    <source>
        <dbReference type="SAM" id="MobiDB-lite"/>
    </source>
</evidence>
<evidence type="ECO:0000256" key="2">
    <source>
        <dbReference type="SAM" id="Phobius"/>
    </source>
</evidence>
<keyword evidence="2" id="KW-0472">Membrane</keyword>
<dbReference type="InterPro" id="IPR029181">
    <property type="entry name" value="Barttin"/>
</dbReference>
<name>A0A8C4WX50_EPTBU</name>
<dbReference type="GO" id="GO:0017081">
    <property type="term" value="F:chloride channel regulator activity"/>
    <property type="evidence" value="ECO:0007669"/>
    <property type="project" value="TreeGrafter"/>
</dbReference>
<feature type="transmembrane region" description="Helical" evidence="2">
    <location>
        <begin position="21"/>
        <end position="39"/>
    </location>
</feature>
<feature type="compositionally biased region" description="Polar residues" evidence="1">
    <location>
        <begin position="132"/>
        <end position="145"/>
    </location>
</feature>
<protein>
    <submittedName>
        <fullName evidence="3">Uncharacterized protein</fullName>
    </submittedName>
</protein>
<feature type="transmembrane region" description="Helical" evidence="2">
    <location>
        <begin position="45"/>
        <end position="68"/>
    </location>
</feature>